<dbReference type="Proteomes" id="UP000281647">
    <property type="component" value="Unassembled WGS sequence"/>
</dbReference>
<dbReference type="GO" id="GO:0016491">
    <property type="term" value="F:oxidoreductase activity"/>
    <property type="evidence" value="ECO:0007669"/>
    <property type="project" value="UniProtKB-KW"/>
</dbReference>
<accession>A0A432VBM6</accession>
<dbReference type="EMBL" id="RKST01000001">
    <property type="protein sequence ID" value="RUM99526.1"/>
    <property type="molecule type" value="Genomic_DNA"/>
</dbReference>
<dbReference type="PANTHER" id="PTHR13847:SF281">
    <property type="entry name" value="FAD DEPENDENT OXIDOREDUCTASE DOMAIN-CONTAINING PROTEIN"/>
    <property type="match status" value="1"/>
</dbReference>
<dbReference type="GO" id="GO:0005737">
    <property type="term" value="C:cytoplasm"/>
    <property type="evidence" value="ECO:0007669"/>
    <property type="project" value="TreeGrafter"/>
</dbReference>
<dbReference type="AlphaFoldDB" id="A0A432VBM6"/>
<keyword evidence="4" id="KW-1185">Reference proteome</keyword>
<dbReference type="SUPFAM" id="SSF51905">
    <property type="entry name" value="FAD/NAD(P)-binding domain"/>
    <property type="match status" value="1"/>
</dbReference>
<dbReference type="Pfam" id="PF01266">
    <property type="entry name" value="DAO"/>
    <property type="match status" value="1"/>
</dbReference>
<sequence length="430" mass="45939">MGQINLKMPNSLWASTATPATERAQLRGEHRADIAIIGAGFCGLSAALHLAEAGIERIVLLDAAEPGWGASGRNGGQVVPGFRSDPDDIIARYGSETGKKLIAASAEAADLVFELIDNYGIDCDARRNGWIQCAAGPRGLEAVQHRAAQWQQRGADISLLTERDLTSLTGVHGYVGGFINRQGGQINPLSYVRGLAVAAESLGVSIFSSSPARRLERVGTRWEIATPEGVVRAHRVIVCTNAHTDGLWPGLRRTLIPIVSSVVATEPLPASLRATILPGGHSVADTRRLISWFGIDRDGRVILGGRGAQSGKDRPNEFRAVEQRLYRAFPALRDVAISFRWSGLVALTLDHLPHVHELAAGLFAGIGFNGRGVAMATMMGKSLAERAMDRHPDSLPLPVVPVSGIPFHAFRALGLAAALQGKKLQDIFLP</sequence>
<feature type="domain" description="FAD dependent oxidoreductase" evidence="2">
    <location>
        <begin position="33"/>
        <end position="386"/>
    </location>
</feature>
<dbReference type="Gene3D" id="3.30.9.10">
    <property type="entry name" value="D-Amino Acid Oxidase, subunit A, domain 2"/>
    <property type="match status" value="1"/>
</dbReference>
<evidence type="ECO:0000313" key="3">
    <source>
        <dbReference type="EMBL" id="RUM99526.1"/>
    </source>
</evidence>
<evidence type="ECO:0000259" key="2">
    <source>
        <dbReference type="Pfam" id="PF01266"/>
    </source>
</evidence>
<comment type="caution">
    <text evidence="3">The sequence shown here is derived from an EMBL/GenBank/DDBJ whole genome shotgun (WGS) entry which is preliminary data.</text>
</comment>
<dbReference type="InterPro" id="IPR036188">
    <property type="entry name" value="FAD/NAD-bd_sf"/>
</dbReference>
<evidence type="ECO:0000256" key="1">
    <source>
        <dbReference type="ARBA" id="ARBA00023002"/>
    </source>
</evidence>
<reference evidence="3 4" key="1">
    <citation type="submission" date="2018-11" db="EMBL/GenBank/DDBJ databases">
        <title>Pseudaminobacter arsenicus sp. nov., an arsenic-resistant bacterium isolated from arsenic-rich aquifers.</title>
        <authorList>
            <person name="Mu Y."/>
        </authorList>
    </citation>
    <scope>NUCLEOTIDE SEQUENCE [LARGE SCALE GENOMIC DNA]</scope>
    <source>
        <strain evidence="3 4">CB3</strain>
    </source>
</reference>
<protein>
    <submittedName>
        <fullName evidence="3">FAD-binding oxidoreductase</fullName>
    </submittedName>
</protein>
<evidence type="ECO:0000313" key="4">
    <source>
        <dbReference type="Proteomes" id="UP000281647"/>
    </source>
</evidence>
<dbReference type="InterPro" id="IPR006076">
    <property type="entry name" value="FAD-dep_OxRdtase"/>
</dbReference>
<gene>
    <name evidence="3" type="ORF">EET67_01075</name>
</gene>
<dbReference type="OrthoDB" id="9814969at2"/>
<name>A0A432VBM6_9HYPH</name>
<proteinExistence type="predicted"/>
<dbReference type="PRINTS" id="PR00420">
    <property type="entry name" value="RNGMNOXGNASE"/>
</dbReference>
<dbReference type="RefSeq" id="WP_128625766.1">
    <property type="nucleotide sequence ID" value="NZ_RKST01000001.1"/>
</dbReference>
<dbReference type="PANTHER" id="PTHR13847">
    <property type="entry name" value="SARCOSINE DEHYDROGENASE-RELATED"/>
    <property type="match status" value="1"/>
</dbReference>
<keyword evidence="1" id="KW-0560">Oxidoreductase</keyword>
<dbReference type="Gene3D" id="3.50.50.60">
    <property type="entry name" value="FAD/NAD(P)-binding domain"/>
    <property type="match status" value="1"/>
</dbReference>
<organism evidence="3 4">
    <name type="scientific">Borborobacter arsenicus</name>
    <dbReference type="NCBI Taxonomy" id="1851146"/>
    <lineage>
        <taxon>Bacteria</taxon>
        <taxon>Pseudomonadati</taxon>
        <taxon>Pseudomonadota</taxon>
        <taxon>Alphaproteobacteria</taxon>
        <taxon>Hyphomicrobiales</taxon>
        <taxon>Phyllobacteriaceae</taxon>
        <taxon>Borborobacter</taxon>
    </lineage>
</organism>